<gene>
    <name evidence="3" type="ORF">EXIGLDRAFT_445328</name>
</gene>
<dbReference type="Proteomes" id="UP000077266">
    <property type="component" value="Unassembled WGS sequence"/>
</dbReference>
<reference evidence="3 4" key="1">
    <citation type="journal article" date="2016" name="Mol. Biol. Evol.">
        <title>Comparative Genomics of Early-Diverging Mushroom-Forming Fungi Provides Insights into the Origins of Lignocellulose Decay Capabilities.</title>
        <authorList>
            <person name="Nagy L.G."/>
            <person name="Riley R."/>
            <person name="Tritt A."/>
            <person name="Adam C."/>
            <person name="Daum C."/>
            <person name="Floudas D."/>
            <person name="Sun H."/>
            <person name="Yadav J.S."/>
            <person name="Pangilinan J."/>
            <person name="Larsson K.H."/>
            <person name="Matsuura K."/>
            <person name="Barry K."/>
            <person name="Labutti K."/>
            <person name="Kuo R."/>
            <person name="Ohm R.A."/>
            <person name="Bhattacharya S.S."/>
            <person name="Shirouzu T."/>
            <person name="Yoshinaga Y."/>
            <person name="Martin F.M."/>
            <person name="Grigoriev I.V."/>
            <person name="Hibbett D.S."/>
        </authorList>
    </citation>
    <scope>NUCLEOTIDE SEQUENCE [LARGE SCALE GENOMIC DNA]</scope>
    <source>
        <strain evidence="3 4">HHB12029</strain>
    </source>
</reference>
<accession>A0A165B5X0</accession>
<feature type="region of interest" description="Disordered" evidence="1">
    <location>
        <begin position="152"/>
        <end position="202"/>
    </location>
</feature>
<name>A0A165B5X0_EXIGL</name>
<keyword evidence="2" id="KW-0472">Membrane</keyword>
<protein>
    <submittedName>
        <fullName evidence="3">Uncharacterized protein</fullName>
    </submittedName>
</protein>
<feature type="region of interest" description="Disordered" evidence="1">
    <location>
        <begin position="343"/>
        <end position="378"/>
    </location>
</feature>
<organism evidence="3 4">
    <name type="scientific">Exidia glandulosa HHB12029</name>
    <dbReference type="NCBI Taxonomy" id="1314781"/>
    <lineage>
        <taxon>Eukaryota</taxon>
        <taxon>Fungi</taxon>
        <taxon>Dikarya</taxon>
        <taxon>Basidiomycota</taxon>
        <taxon>Agaricomycotina</taxon>
        <taxon>Agaricomycetes</taxon>
        <taxon>Auriculariales</taxon>
        <taxon>Exidiaceae</taxon>
        <taxon>Exidia</taxon>
    </lineage>
</organism>
<sequence>MPCQRLRRASHSFGPSLWTPSPPDEGVYNIPSRFLEKDSKILTALPNDHGLHASHSLRQRRASLAPRRRSAFLLTMGYVSLTPFAGAFPTPGTIPYTIRSRASRNSLTGTFVFARPRRMSRPRSLTNLTPGCPRSPLARSWCATRLLSRFARSPRHSTPARRAQYRRYTKPTPMSSPQPRPSPRYAGYESSRATNAHPRSCSYSTTYTRSVESSTPVFPCTAANATLVRMCRRRYSVSSVRRGVIQPTHARARKNTPPSFALVALGLTQRAHARAPPRPAVRRCGRARISPLNVRTAGLATSRSASTVRCGAEQQTRSRASQDTRALSLHTRPCCRALGARQRGTPAAPCRSPVHHARAARGGTRRTHERREACGSRH</sequence>
<dbReference type="AlphaFoldDB" id="A0A165B5X0"/>
<proteinExistence type="predicted"/>
<evidence type="ECO:0000313" key="4">
    <source>
        <dbReference type="Proteomes" id="UP000077266"/>
    </source>
</evidence>
<dbReference type="InParanoid" id="A0A165B5X0"/>
<evidence type="ECO:0000313" key="3">
    <source>
        <dbReference type="EMBL" id="KZV79884.1"/>
    </source>
</evidence>
<dbReference type="EMBL" id="KV426548">
    <property type="protein sequence ID" value="KZV79884.1"/>
    <property type="molecule type" value="Genomic_DNA"/>
</dbReference>
<keyword evidence="2" id="KW-0812">Transmembrane</keyword>
<feature type="compositionally biased region" description="Basic residues" evidence="1">
    <location>
        <begin position="353"/>
        <end position="368"/>
    </location>
</feature>
<feature type="compositionally biased region" description="Basic residues" evidence="1">
    <location>
        <begin position="152"/>
        <end position="169"/>
    </location>
</feature>
<evidence type="ECO:0000256" key="2">
    <source>
        <dbReference type="SAM" id="Phobius"/>
    </source>
</evidence>
<evidence type="ECO:0000256" key="1">
    <source>
        <dbReference type="SAM" id="MobiDB-lite"/>
    </source>
</evidence>
<feature type="transmembrane region" description="Helical" evidence="2">
    <location>
        <begin position="70"/>
        <end position="88"/>
    </location>
</feature>
<keyword evidence="4" id="KW-1185">Reference proteome</keyword>
<feature type="compositionally biased region" description="Basic and acidic residues" evidence="1">
    <location>
        <begin position="369"/>
        <end position="378"/>
    </location>
</feature>
<keyword evidence="2" id="KW-1133">Transmembrane helix</keyword>